<feature type="region of interest" description="Disordered" evidence="1">
    <location>
        <begin position="208"/>
        <end position="236"/>
    </location>
</feature>
<proteinExistence type="predicted"/>
<protein>
    <submittedName>
        <fullName evidence="2">Cell cycle checkpoint control protein</fullName>
    </submittedName>
</protein>
<feature type="compositionally biased region" description="Low complexity" evidence="1">
    <location>
        <begin position="214"/>
        <end position="224"/>
    </location>
</feature>
<dbReference type="AlphaFoldDB" id="A0A177AAC3"/>
<feature type="compositionally biased region" description="Polar residues" evidence="1">
    <location>
        <begin position="293"/>
        <end position="302"/>
    </location>
</feature>
<name>A0A177AAC3_9PEZI</name>
<feature type="region of interest" description="Disordered" evidence="1">
    <location>
        <begin position="160"/>
        <end position="189"/>
    </location>
</feature>
<organism evidence="2">
    <name type="scientific">Pseudogymnoascus destructans</name>
    <dbReference type="NCBI Taxonomy" id="655981"/>
    <lineage>
        <taxon>Eukaryota</taxon>
        <taxon>Fungi</taxon>
        <taxon>Dikarya</taxon>
        <taxon>Ascomycota</taxon>
        <taxon>Pezizomycotina</taxon>
        <taxon>Leotiomycetes</taxon>
        <taxon>Thelebolales</taxon>
        <taxon>Thelebolaceae</taxon>
        <taxon>Pseudogymnoascus</taxon>
    </lineage>
</organism>
<sequence length="325" mass="34459">MNPTTPPNHSSTTQTQLVAHPPPIETILLPSGKFFEEAITLFATLTSSFPGPQFPCSPHPQARTSPSRVSARVCSLPTAIFSIDGRSGGAHWPWSLRPHDRSVPSSLRRTMLPHPALTSLQFLILASAGGLTSHLSFPRNKLSPSPGEPRRYVNSLPQTALTTLNPTPSTFRGSCTTSAGSPSWPFRPLPQPYTSPLSRTTITWPMHAARSTTSLSGEGKSGRSSGRGERMIRVPCPSSPFWPMPKVYTSLARPVPSAATTTEASHIAAQCVTLGLALISASADLKALGPHSSVESGDTCDSASAEAENVNNTGLKLPDVEGGRK</sequence>
<dbReference type="EMBL" id="KV441398">
    <property type="protein sequence ID" value="OAF58143.1"/>
    <property type="molecule type" value="Genomic_DNA"/>
</dbReference>
<dbReference type="Proteomes" id="UP000077154">
    <property type="component" value="Unassembled WGS sequence"/>
</dbReference>
<reference evidence="2" key="1">
    <citation type="submission" date="2016-03" db="EMBL/GenBank/DDBJ databases">
        <title>Updated assembly of Pseudogymnoascus destructans, the fungus causing white-nose syndrome of bats.</title>
        <authorList>
            <person name="Palmer J.M."/>
            <person name="Drees K.P."/>
            <person name="Foster J.T."/>
            <person name="Lindner D.L."/>
        </authorList>
    </citation>
    <scope>NUCLEOTIDE SEQUENCE [LARGE SCALE GENOMIC DNA]</scope>
    <source>
        <strain evidence="2">20631-21</strain>
    </source>
</reference>
<accession>A0A177AAC3</accession>
<dbReference type="RefSeq" id="XP_024323428.1">
    <property type="nucleotide sequence ID" value="XM_024468937.1"/>
</dbReference>
<feature type="region of interest" description="Disordered" evidence="1">
    <location>
        <begin position="290"/>
        <end position="325"/>
    </location>
</feature>
<gene>
    <name evidence="2" type="primary">RAD9A</name>
    <name evidence="2" type="ORF">VC83_05315</name>
</gene>
<evidence type="ECO:0000313" key="2">
    <source>
        <dbReference type="EMBL" id="OAF58143.1"/>
    </source>
</evidence>
<evidence type="ECO:0000256" key="1">
    <source>
        <dbReference type="SAM" id="MobiDB-lite"/>
    </source>
</evidence>
<dbReference type="GeneID" id="36288381"/>
<feature type="compositionally biased region" description="Polar residues" evidence="1">
    <location>
        <begin position="160"/>
        <end position="181"/>
    </location>
</feature>